<keyword evidence="7" id="KW-0472">Membrane</keyword>
<keyword evidence="2" id="KW-1003">Cell membrane</keyword>
<evidence type="ECO:0000259" key="8">
    <source>
        <dbReference type="PROSITE" id="PS50893"/>
    </source>
</evidence>
<reference evidence="9" key="2">
    <citation type="journal article" date="2021" name="PeerJ">
        <title>Extensive microbial diversity within the chicken gut microbiome revealed by metagenomics and culture.</title>
        <authorList>
            <person name="Gilroy R."/>
            <person name="Ravi A."/>
            <person name="Getino M."/>
            <person name="Pursley I."/>
            <person name="Horton D.L."/>
            <person name="Alikhan N.F."/>
            <person name="Baker D."/>
            <person name="Gharbi K."/>
            <person name="Hall N."/>
            <person name="Watson M."/>
            <person name="Adriaenssens E.M."/>
            <person name="Foster-Nyarko E."/>
            <person name="Jarju S."/>
            <person name="Secka A."/>
            <person name="Antonio M."/>
            <person name="Oren A."/>
            <person name="Chaudhuri R.R."/>
            <person name="La Ragione R."/>
            <person name="Hildebrand F."/>
            <person name="Pallen M.J."/>
        </authorList>
    </citation>
    <scope>NUCLEOTIDE SEQUENCE</scope>
    <source>
        <strain evidence="9">ChiGjej1B1-1684</strain>
    </source>
</reference>
<evidence type="ECO:0000256" key="5">
    <source>
        <dbReference type="ARBA" id="ARBA00022840"/>
    </source>
</evidence>
<dbReference type="PROSITE" id="PS00211">
    <property type="entry name" value="ABC_TRANSPORTER_1"/>
    <property type="match status" value="1"/>
</dbReference>
<dbReference type="SUPFAM" id="SSF52540">
    <property type="entry name" value="P-loop containing nucleoside triphosphate hydrolases"/>
    <property type="match status" value="1"/>
</dbReference>
<protein>
    <submittedName>
        <fullName evidence="9">ATP-binding cassette domain-containing protein</fullName>
    </submittedName>
</protein>
<keyword evidence="4" id="KW-0547">Nucleotide-binding</keyword>
<dbReference type="Gene3D" id="3.40.50.300">
    <property type="entry name" value="P-loop containing nucleotide triphosphate hydrolases"/>
    <property type="match status" value="1"/>
</dbReference>
<dbReference type="InterPro" id="IPR003439">
    <property type="entry name" value="ABC_transporter-like_ATP-bd"/>
</dbReference>
<evidence type="ECO:0000313" key="9">
    <source>
        <dbReference type="EMBL" id="HIU49531.1"/>
    </source>
</evidence>
<dbReference type="SMART" id="SM00382">
    <property type="entry name" value="AAA"/>
    <property type="match status" value="1"/>
</dbReference>
<proteinExistence type="predicted"/>
<dbReference type="GO" id="GO:0016887">
    <property type="term" value="F:ATP hydrolysis activity"/>
    <property type="evidence" value="ECO:0007669"/>
    <property type="project" value="InterPro"/>
</dbReference>
<keyword evidence="1" id="KW-0813">Transport</keyword>
<organism evidence="9 10">
    <name type="scientific">Candidatus Limousia pullorum</name>
    <dbReference type="NCBI Taxonomy" id="2840860"/>
    <lineage>
        <taxon>Bacteria</taxon>
        <taxon>Bacillati</taxon>
        <taxon>Bacillota</taxon>
        <taxon>Clostridia</taxon>
        <taxon>Eubacteriales</taxon>
        <taxon>Oscillospiraceae</taxon>
        <taxon>Oscillospiraceae incertae sedis</taxon>
        <taxon>Candidatus Limousia</taxon>
    </lineage>
</organism>
<dbReference type="GO" id="GO:0005524">
    <property type="term" value="F:ATP binding"/>
    <property type="evidence" value="ECO:0007669"/>
    <property type="project" value="UniProtKB-KW"/>
</dbReference>
<evidence type="ECO:0000256" key="2">
    <source>
        <dbReference type="ARBA" id="ARBA00022475"/>
    </source>
</evidence>
<dbReference type="Proteomes" id="UP000824118">
    <property type="component" value="Unassembled WGS sequence"/>
</dbReference>
<dbReference type="AlphaFoldDB" id="A0A9D1LWX8"/>
<feature type="domain" description="ABC transporter" evidence="8">
    <location>
        <begin position="1"/>
        <end position="206"/>
    </location>
</feature>
<evidence type="ECO:0000256" key="4">
    <source>
        <dbReference type="ARBA" id="ARBA00022741"/>
    </source>
</evidence>
<evidence type="ECO:0000256" key="7">
    <source>
        <dbReference type="ARBA" id="ARBA00023136"/>
    </source>
</evidence>
<keyword evidence="3" id="KW-0997">Cell inner membrane</keyword>
<dbReference type="PROSITE" id="PS50893">
    <property type="entry name" value="ABC_TRANSPORTER_2"/>
    <property type="match status" value="1"/>
</dbReference>
<reference evidence="9" key="1">
    <citation type="submission" date="2020-10" db="EMBL/GenBank/DDBJ databases">
        <authorList>
            <person name="Gilroy R."/>
        </authorList>
    </citation>
    <scope>NUCLEOTIDE SEQUENCE</scope>
    <source>
        <strain evidence="9">ChiGjej1B1-1684</strain>
    </source>
</reference>
<dbReference type="EMBL" id="DVNG01000010">
    <property type="protein sequence ID" value="HIU49531.1"/>
    <property type="molecule type" value="Genomic_DNA"/>
</dbReference>
<dbReference type="PANTHER" id="PTHR43423">
    <property type="entry name" value="ABC TRANSPORTER I FAMILY MEMBER 17"/>
    <property type="match status" value="1"/>
</dbReference>
<dbReference type="PANTHER" id="PTHR43423:SF12">
    <property type="entry name" value="IRON EXPORT ATP-BINDING PROTEIN FETA-RELATED"/>
    <property type="match status" value="1"/>
</dbReference>
<keyword evidence="5 9" id="KW-0067">ATP-binding</keyword>
<accession>A0A9D1LWX8</accession>
<evidence type="ECO:0000256" key="1">
    <source>
        <dbReference type="ARBA" id="ARBA00022448"/>
    </source>
</evidence>
<dbReference type="InterPro" id="IPR027417">
    <property type="entry name" value="P-loop_NTPase"/>
</dbReference>
<keyword evidence="6" id="KW-1278">Translocase</keyword>
<dbReference type="InterPro" id="IPR003593">
    <property type="entry name" value="AAA+_ATPase"/>
</dbReference>
<sequence>MDIFYSEKGLTFENFIKYPEISIEENSFTFITGKSGCGKSSYLKMLNFTALPSDGKIYFCGKDLTELSPIDYRRQVMLAPQQVFLTEGNIRDNFDFYYGMREKEPLSNVEIAEALKVCCADFPLTADCSLLSGGERQRVFLSIFISCMPKVLLLDEPTAALDEKTSNELFTSLKKYCREHSITVVCVCHNLELAEKYGDSIIRLGE</sequence>
<name>A0A9D1LWX8_9FIRM</name>
<evidence type="ECO:0000256" key="6">
    <source>
        <dbReference type="ARBA" id="ARBA00022967"/>
    </source>
</evidence>
<evidence type="ECO:0000313" key="10">
    <source>
        <dbReference type="Proteomes" id="UP000824118"/>
    </source>
</evidence>
<dbReference type="Pfam" id="PF00005">
    <property type="entry name" value="ABC_tran"/>
    <property type="match status" value="1"/>
</dbReference>
<evidence type="ECO:0000256" key="3">
    <source>
        <dbReference type="ARBA" id="ARBA00022519"/>
    </source>
</evidence>
<dbReference type="InterPro" id="IPR017871">
    <property type="entry name" value="ABC_transporter-like_CS"/>
</dbReference>
<comment type="caution">
    <text evidence="9">The sequence shown here is derived from an EMBL/GenBank/DDBJ whole genome shotgun (WGS) entry which is preliminary data.</text>
</comment>
<gene>
    <name evidence="9" type="ORF">IAD22_00745</name>
</gene>